<dbReference type="Proteomes" id="UP000472265">
    <property type="component" value="Chromosome 5"/>
</dbReference>
<dbReference type="OrthoDB" id="1925699at2759"/>
<organism evidence="1 2">
    <name type="scientific">Sparus aurata</name>
    <name type="common">Gilthead sea bream</name>
    <dbReference type="NCBI Taxonomy" id="8175"/>
    <lineage>
        <taxon>Eukaryota</taxon>
        <taxon>Metazoa</taxon>
        <taxon>Chordata</taxon>
        <taxon>Craniata</taxon>
        <taxon>Vertebrata</taxon>
        <taxon>Euteleostomi</taxon>
        <taxon>Actinopterygii</taxon>
        <taxon>Neopterygii</taxon>
        <taxon>Teleostei</taxon>
        <taxon>Neoteleostei</taxon>
        <taxon>Acanthomorphata</taxon>
        <taxon>Eupercaria</taxon>
        <taxon>Spariformes</taxon>
        <taxon>Sparidae</taxon>
        <taxon>Sparus</taxon>
    </lineage>
</organism>
<dbReference type="InterPro" id="IPR006616">
    <property type="entry name" value="DM9_repeat"/>
</dbReference>
<reference evidence="1" key="1">
    <citation type="submission" date="2021-04" db="EMBL/GenBank/DDBJ databases">
        <authorList>
            <consortium name="Wellcome Sanger Institute Data Sharing"/>
        </authorList>
    </citation>
    <scope>NUCLEOTIDE SEQUENCE [LARGE SCALE GENOMIC DNA]</scope>
</reference>
<dbReference type="InParanoid" id="A0A671XCZ2"/>
<reference evidence="1" key="3">
    <citation type="submission" date="2025-09" db="UniProtKB">
        <authorList>
            <consortium name="Ensembl"/>
        </authorList>
    </citation>
    <scope>IDENTIFICATION</scope>
</reference>
<proteinExistence type="predicted"/>
<gene>
    <name evidence="1" type="primary">LOC115581676</name>
</gene>
<keyword evidence="2" id="KW-1185">Reference proteome</keyword>
<dbReference type="OMA" id="KMIRNPP"/>
<evidence type="ECO:0000313" key="2">
    <source>
        <dbReference type="Proteomes" id="UP000472265"/>
    </source>
</evidence>
<sequence>MQTDEGFLLPPVELASRRSQPLPFDFGSANLKWQTWQGSLPDGAVAIYNRHTRRYDYICKYRCEAGFYNPRMGPYCHYPFAGRAYRCSPFEILVNKDNFEFLEWKPGSFGSVPQNSVGTCKGGDKYVGMNRYGLGKVHPKHRAFFLPWKDKEYYYRKGYQVLTVNKDVISEHISDVKYKIESSIIFQYPPETMRSSTITNYACSEVGKGVTLSKTNTVEHRWDTGFFSTFGVQTSIKAEIPFLFEKKVEFSIQTTVEYFQGESVIEENLHSVTVDLKVPPNHSCTTRMVGYNYKLDIPYTARLTRTYQNGRTSWTVITGKYYGVQIGEVRAIVDRCKPLQNVNQCPGSLVQWSQEHHEESKDS</sequence>
<evidence type="ECO:0000313" key="1">
    <source>
        <dbReference type="Ensembl" id="ENSSAUP00010046760.1"/>
    </source>
</evidence>
<dbReference type="RefSeq" id="XP_030272824.1">
    <property type="nucleotide sequence ID" value="XM_030416964.1"/>
</dbReference>
<dbReference type="GeneTree" id="ENSGT00400000024875"/>
<name>A0A671XCZ2_SPAAU</name>
<dbReference type="FunCoup" id="A0A671XCZ2">
    <property type="interactions" value="2"/>
</dbReference>
<dbReference type="Ensembl" id="ENSSAUT00010049157.1">
    <property type="protein sequence ID" value="ENSSAUP00010046760.1"/>
    <property type="gene ID" value="ENSSAUG00010019482.1"/>
</dbReference>
<dbReference type="InterPro" id="IPR053237">
    <property type="entry name" value="Natterin_C"/>
</dbReference>
<reference evidence="1" key="2">
    <citation type="submission" date="2025-08" db="UniProtKB">
        <authorList>
            <consortium name="Ensembl"/>
        </authorList>
    </citation>
    <scope>IDENTIFICATION</scope>
</reference>
<protein>
    <submittedName>
        <fullName evidence="1">Natterin-3-like</fullName>
    </submittedName>
</protein>
<dbReference type="PANTHER" id="PTHR39244:SF5">
    <property type="entry name" value="NATTERIN-3-LIKE"/>
    <property type="match status" value="1"/>
</dbReference>
<dbReference type="GeneID" id="115581676"/>
<dbReference type="Pfam" id="PF11901">
    <property type="entry name" value="DM9"/>
    <property type="match status" value="1"/>
</dbReference>
<dbReference type="CDD" id="cd20220">
    <property type="entry name" value="PFM_natterin-3-like"/>
    <property type="match status" value="1"/>
</dbReference>
<dbReference type="AlphaFoldDB" id="A0A671XCZ2"/>
<accession>A0A671XCZ2</accession>
<dbReference type="Gene3D" id="2.170.15.10">
    <property type="entry name" value="Proaerolysin, chain A, domain 3"/>
    <property type="match status" value="1"/>
</dbReference>
<dbReference type="SUPFAM" id="SSF56973">
    <property type="entry name" value="Aerolisin/ETX pore-forming domain"/>
    <property type="match status" value="1"/>
</dbReference>
<dbReference type="PANTHER" id="PTHR39244">
    <property type="entry name" value="NATTERIN-4"/>
    <property type="match status" value="1"/>
</dbReference>